<feature type="compositionally biased region" description="Basic and acidic residues" evidence="1">
    <location>
        <begin position="54"/>
        <end position="72"/>
    </location>
</feature>
<feature type="region of interest" description="Disordered" evidence="1">
    <location>
        <begin position="132"/>
        <end position="152"/>
    </location>
</feature>
<dbReference type="EMBL" id="JARIHO010000037">
    <property type="protein sequence ID" value="KAJ7330492.1"/>
    <property type="molecule type" value="Genomic_DNA"/>
</dbReference>
<proteinExistence type="predicted"/>
<keyword evidence="3" id="KW-1185">Reference proteome</keyword>
<feature type="compositionally biased region" description="Basic and acidic residues" evidence="1">
    <location>
        <begin position="82"/>
        <end position="92"/>
    </location>
</feature>
<gene>
    <name evidence="2" type="ORF">DFH08DRAFT_815396</name>
</gene>
<name>A0AAD7EJB4_9AGAR</name>
<evidence type="ECO:0000313" key="3">
    <source>
        <dbReference type="Proteomes" id="UP001218218"/>
    </source>
</evidence>
<evidence type="ECO:0000313" key="2">
    <source>
        <dbReference type="EMBL" id="KAJ7330492.1"/>
    </source>
</evidence>
<organism evidence="2 3">
    <name type="scientific">Mycena albidolilacea</name>
    <dbReference type="NCBI Taxonomy" id="1033008"/>
    <lineage>
        <taxon>Eukaryota</taxon>
        <taxon>Fungi</taxon>
        <taxon>Dikarya</taxon>
        <taxon>Basidiomycota</taxon>
        <taxon>Agaricomycotina</taxon>
        <taxon>Agaricomycetes</taxon>
        <taxon>Agaricomycetidae</taxon>
        <taxon>Agaricales</taxon>
        <taxon>Marasmiineae</taxon>
        <taxon>Mycenaceae</taxon>
        <taxon>Mycena</taxon>
    </lineage>
</organism>
<feature type="compositionally biased region" description="Gly residues" evidence="1">
    <location>
        <begin position="136"/>
        <end position="146"/>
    </location>
</feature>
<feature type="region of interest" description="Disordered" evidence="1">
    <location>
        <begin position="33"/>
        <end position="94"/>
    </location>
</feature>
<sequence>MCLQIWAQGCARGGIGSEGIQYTNGLSHWQQAARWGGRARANGEGRGETAGATEPRRGECRSNRAKEGRVREQQSQGGEGEAQIRDPMHGFDNRGSSKQCVGVGRWRSGARCRQIAGTWLMHMWTSQEVQKRVGGQRWGGQKGGKAWGERDQEGEEWNVMRLREGKEGYSPVPCTQGAHKCSGVGMSMWRPGGVGVQVLVHRSKGDVSTDIEHWQWPQNTEKPHLQIFRTLPGPNSKTSELFVFRFGFLGNLEPKSTLVHPWGSEGTVRVVGMRSRCYSASPLHGSANTRSGFCLAPMPNFCLLALQQILYSIFIRHLFPLPPPSMDNPPHKTAEFTNNLTTNDPQSALQGDVMFLGNQCFTVTGGTFTNITNHPAVHVPFGCQREQDWEQAIVEHVSIWKNFPIVKAPDARQAAKDHVYSTFQQDLYLSKYMVWICYSSSQLCVELIPPNTPQPDLNHYLIGISHSHRISSALDMELMVF</sequence>
<dbReference type="AlphaFoldDB" id="A0AAD7EJB4"/>
<dbReference type="Proteomes" id="UP001218218">
    <property type="component" value="Unassembled WGS sequence"/>
</dbReference>
<protein>
    <submittedName>
        <fullName evidence="2">Uncharacterized protein</fullName>
    </submittedName>
</protein>
<accession>A0AAD7EJB4</accession>
<evidence type="ECO:0000256" key="1">
    <source>
        <dbReference type="SAM" id="MobiDB-lite"/>
    </source>
</evidence>
<comment type="caution">
    <text evidence="2">The sequence shown here is derived from an EMBL/GenBank/DDBJ whole genome shotgun (WGS) entry which is preliminary data.</text>
</comment>
<reference evidence="2" key="1">
    <citation type="submission" date="2023-03" db="EMBL/GenBank/DDBJ databases">
        <title>Massive genome expansion in bonnet fungi (Mycena s.s.) driven by repeated elements and novel gene families across ecological guilds.</title>
        <authorList>
            <consortium name="Lawrence Berkeley National Laboratory"/>
            <person name="Harder C.B."/>
            <person name="Miyauchi S."/>
            <person name="Viragh M."/>
            <person name="Kuo A."/>
            <person name="Thoen E."/>
            <person name="Andreopoulos B."/>
            <person name="Lu D."/>
            <person name="Skrede I."/>
            <person name="Drula E."/>
            <person name="Henrissat B."/>
            <person name="Morin E."/>
            <person name="Kohler A."/>
            <person name="Barry K."/>
            <person name="LaButti K."/>
            <person name="Morin E."/>
            <person name="Salamov A."/>
            <person name="Lipzen A."/>
            <person name="Mereny Z."/>
            <person name="Hegedus B."/>
            <person name="Baldrian P."/>
            <person name="Stursova M."/>
            <person name="Weitz H."/>
            <person name="Taylor A."/>
            <person name="Grigoriev I.V."/>
            <person name="Nagy L.G."/>
            <person name="Martin F."/>
            <person name="Kauserud H."/>
        </authorList>
    </citation>
    <scope>NUCLEOTIDE SEQUENCE</scope>
    <source>
        <strain evidence="2">CBHHK002</strain>
    </source>
</reference>